<reference evidence="3 4" key="1">
    <citation type="journal article" date="2012" name="Front. Microbiol.">
        <title>Draft Genome Sequence of the Virulent Strain 01-B526 of the Fish Pathogen Aeromonas salmonicida.</title>
        <authorList>
            <person name="Charette S.J."/>
            <person name="Brochu F."/>
            <person name="Boyle B."/>
            <person name="Filion G."/>
            <person name="Tanaka K.H."/>
            <person name="Derome N."/>
        </authorList>
    </citation>
    <scope>NUCLEOTIDE SEQUENCE [LARGE SCALE GENOMIC DNA]</scope>
    <source>
        <strain evidence="3 4">01-B526</strain>
    </source>
</reference>
<keyword evidence="1" id="KW-0812">Transmembrane</keyword>
<evidence type="ECO:0000313" key="3">
    <source>
        <dbReference type="EMBL" id="EHI50650.1"/>
    </source>
</evidence>
<dbReference type="PANTHER" id="PTHR40547">
    <property type="entry name" value="SLL0298 PROTEIN"/>
    <property type="match status" value="1"/>
</dbReference>
<evidence type="ECO:0000256" key="1">
    <source>
        <dbReference type="SAM" id="Phobius"/>
    </source>
</evidence>
<keyword evidence="1" id="KW-1133">Transmembrane helix</keyword>
<comment type="caution">
    <text evidence="3">The sequence shown here is derived from an EMBL/GenBank/DDBJ whole genome shotgun (WGS) entry which is preliminary data.</text>
</comment>
<proteinExistence type="predicted"/>
<accession>A0ABP2MV96</accession>
<name>A0ABP2MV96_AERSS</name>
<dbReference type="PANTHER" id="PTHR40547:SF1">
    <property type="entry name" value="SLL0298 PROTEIN"/>
    <property type="match status" value="1"/>
</dbReference>
<gene>
    <name evidence="3" type="ORF">IYQ_20535</name>
</gene>
<organism evidence="3 4">
    <name type="scientific">Aeromonas salmonicida subsp. salmonicida 01-B526</name>
    <dbReference type="NCBI Taxonomy" id="1076135"/>
    <lineage>
        <taxon>Bacteria</taxon>
        <taxon>Pseudomonadati</taxon>
        <taxon>Pseudomonadota</taxon>
        <taxon>Gammaproteobacteria</taxon>
        <taxon>Aeromonadales</taxon>
        <taxon>Aeromonadaceae</taxon>
        <taxon>Aeromonas</taxon>
    </lineage>
</organism>
<protein>
    <recommendedName>
        <fullName evidence="2">DUF2062 domain-containing protein</fullName>
    </recommendedName>
</protein>
<feature type="transmembrane region" description="Helical" evidence="1">
    <location>
        <begin position="67"/>
        <end position="89"/>
    </location>
</feature>
<feature type="transmembrane region" description="Helical" evidence="1">
    <location>
        <begin position="137"/>
        <end position="160"/>
    </location>
</feature>
<keyword evidence="1" id="KW-0472">Membrane</keyword>
<dbReference type="EMBL" id="AGVO01000080">
    <property type="protein sequence ID" value="EHI50650.1"/>
    <property type="molecule type" value="Genomic_DNA"/>
</dbReference>
<keyword evidence="4" id="KW-1185">Reference proteome</keyword>
<evidence type="ECO:0000313" key="4">
    <source>
        <dbReference type="Proteomes" id="UP000006428"/>
    </source>
</evidence>
<dbReference type="InterPro" id="IPR018639">
    <property type="entry name" value="DUF2062"/>
</dbReference>
<evidence type="ECO:0000259" key="2">
    <source>
        <dbReference type="Pfam" id="PF09835"/>
    </source>
</evidence>
<sequence length="169" mass="18575">MAPPQGPSMKLPRLKLDPDTLRQQKWFALFGDRLLAPALWQGGSRALSGAVAAGIFACWIPVPMHSLIAVALALAFSLNLPLALLAVWFNNPVTLPFMYLYAYRTGCLVLHKTPEPFHLTWSLHWLEHEAATLVPPFLLGSLLLAVLTAILGAVLTLLLLQLGKLIRPR</sequence>
<dbReference type="Proteomes" id="UP000006428">
    <property type="component" value="Unassembled WGS sequence"/>
</dbReference>
<feature type="transmembrane region" description="Helical" evidence="1">
    <location>
        <begin position="38"/>
        <end position="60"/>
    </location>
</feature>
<dbReference type="Pfam" id="PF09835">
    <property type="entry name" value="DUF2062"/>
    <property type="match status" value="1"/>
</dbReference>
<feature type="domain" description="DUF2062" evidence="2">
    <location>
        <begin position="29"/>
        <end position="162"/>
    </location>
</feature>